<dbReference type="InterPro" id="IPR058530">
    <property type="entry name" value="Baseplate_J-like_C"/>
</dbReference>
<evidence type="ECO:0000259" key="1">
    <source>
        <dbReference type="Pfam" id="PF26078"/>
    </source>
</evidence>
<reference evidence="3 4" key="1">
    <citation type="submission" date="2017-01" db="EMBL/GenBank/DDBJ databases">
        <title>New insights into the genetic diversity of Chromobacterium isolated from tropical freshwater lake.</title>
        <authorList>
            <person name="Santos A.B."/>
            <person name="Nascimento A.M."/>
            <person name="Da Silva P.C."/>
        </authorList>
    </citation>
    <scope>NUCLEOTIDE SEQUENCE [LARGE SCALE GENOMIC DNA]</scope>
    <source>
        <strain evidence="3 4">56AF</strain>
    </source>
</reference>
<dbReference type="PANTHER" id="PTHR35862:SF1">
    <property type="entry name" value="FELS-2 PROPHAGE PROTEIN"/>
    <property type="match status" value="1"/>
</dbReference>
<dbReference type="PIRSF" id="PIRSF020481">
    <property type="entry name" value="BAP"/>
    <property type="match status" value="1"/>
</dbReference>
<proteinExistence type="predicted"/>
<dbReference type="InterPro" id="IPR014507">
    <property type="entry name" value="Baseplate_assembly_J_pred"/>
</dbReference>
<organism evidence="3 4">
    <name type="scientific">Chromobacterium amazonense</name>
    <dbReference type="NCBI Taxonomy" id="1382803"/>
    <lineage>
        <taxon>Bacteria</taxon>
        <taxon>Pseudomonadati</taxon>
        <taxon>Pseudomonadota</taxon>
        <taxon>Betaproteobacteria</taxon>
        <taxon>Neisseriales</taxon>
        <taxon>Chromobacteriaceae</taxon>
        <taxon>Chromobacterium</taxon>
    </lineage>
</organism>
<name>A0A2S9X7P7_9NEIS</name>
<feature type="domain" description="Baseplate J-like central" evidence="1">
    <location>
        <begin position="137"/>
        <end position="208"/>
    </location>
</feature>
<comment type="caution">
    <text evidence="3">The sequence shown here is derived from an EMBL/GenBank/DDBJ whole genome shotgun (WGS) entry which is preliminary data.</text>
</comment>
<dbReference type="OrthoDB" id="9793802at2"/>
<dbReference type="AlphaFoldDB" id="A0A2S9X7P7"/>
<dbReference type="RefSeq" id="WP_106076001.1">
    <property type="nucleotide sequence ID" value="NZ_MTBD01000008.1"/>
</dbReference>
<evidence type="ECO:0000259" key="2">
    <source>
        <dbReference type="Pfam" id="PF26079"/>
    </source>
</evidence>
<dbReference type="Pfam" id="PF26079">
    <property type="entry name" value="Baseplate_J_C"/>
    <property type="match status" value="1"/>
</dbReference>
<dbReference type="Pfam" id="PF26078">
    <property type="entry name" value="Baseplate_J_M"/>
    <property type="match status" value="1"/>
</dbReference>
<evidence type="ECO:0000313" key="4">
    <source>
        <dbReference type="Proteomes" id="UP000239469"/>
    </source>
</evidence>
<protein>
    <submittedName>
        <fullName evidence="3">Uncharacterized protein</fullName>
    </submittedName>
</protein>
<gene>
    <name evidence="3" type="ORF">BUE93_04915</name>
</gene>
<accession>A0A2S9X7P7</accession>
<dbReference type="InterPro" id="IPR052726">
    <property type="entry name" value="Phage_Baseplate_Hub"/>
</dbReference>
<sequence length="298" mass="32004">MTTLDLTQLPPPRLVEEIDLESLIALLKTDLVRLAPADIRASLEATLALESEPVTMLVELAAYREMLIRQRINEAASSTLLAYAAGADLDHRAADYGLNRQLIRPADPEANPPLEAEWETDDRLRQRCLLAIAGSSAAGPVDAYRSATMNASPFVASVDVDTPVPGQVRVWLLDTRNDGVADAALCDTVAAALNAETVRPLCDRVSVLPSQPRPFEIVARIVYQTGGELASGGLDGARQRLDAMLKKRRTIRGSVPLSAIDAALHVEGVDRVEILSPAASVVCGVGEFPHCTRVEFAP</sequence>
<dbReference type="EMBL" id="MTBD01000008">
    <property type="protein sequence ID" value="PRP71750.1"/>
    <property type="molecule type" value="Genomic_DNA"/>
</dbReference>
<evidence type="ECO:0000313" key="3">
    <source>
        <dbReference type="EMBL" id="PRP71750.1"/>
    </source>
</evidence>
<dbReference type="PANTHER" id="PTHR35862">
    <property type="entry name" value="FELS-2 PROPHAGE PROTEIN"/>
    <property type="match status" value="1"/>
</dbReference>
<dbReference type="Proteomes" id="UP000239469">
    <property type="component" value="Unassembled WGS sequence"/>
</dbReference>
<dbReference type="InterPro" id="IPR058531">
    <property type="entry name" value="Baseplate_J_M"/>
</dbReference>
<feature type="domain" description="Baseplate J-like C-terminal" evidence="2">
    <location>
        <begin position="235"/>
        <end position="296"/>
    </location>
</feature>